<dbReference type="GO" id="GO:0022857">
    <property type="term" value="F:transmembrane transporter activity"/>
    <property type="evidence" value="ECO:0007669"/>
    <property type="project" value="InterPro"/>
</dbReference>
<keyword evidence="10" id="KW-1185">Reference proteome</keyword>
<dbReference type="InterPro" id="IPR036259">
    <property type="entry name" value="MFS_trans_sf"/>
</dbReference>
<keyword evidence="5 7" id="KW-0472">Membrane</keyword>
<dbReference type="GO" id="GO:0016020">
    <property type="term" value="C:membrane"/>
    <property type="evidence" value="ECO:0007669"/>
    <property type="project" value="UniProtKB-SubCell"/>
</dbReference>
<dbReference type="SUPFAM" id="SSF103473">
    <property type="entry name" value="MFS general substrate transporter"/>
    <property type="match status" value="1"/>
</dbReference>
<dbReference type="AlphaFoldDB" id="A0AAV3NJD3"/>
<feature type="transmembrane region" description="Helical" evidence="7">
    <location>
        <begin position="416"/>
        <end position="435"/>
    </location>
</feature>
<feature type="transmembrane region" description="Helical" evidence="7">
    <location>
        <begin position="447"/>
        <end position="465"/>
    </location>
</feature>
<dbReference type="PROSITE" id="PS50850">
    <property type="entry name" value="MFS"/>
    <property type="match status" value="1"/>
</dbReference>
<dbReference type="EMBL" id="BAABME010000088">
    <property type="protein sequence ID" value="GAA0139435.1"/>
    <property type="molecule type" value="Genomic_DNA"/>
</dbReference>
<accession>A0AAV3NJD3</accession>
<evidence type="ECO:0000256" key="7">
    <source>
        <dbReference type="SAM" id="Phobius"/>
    </source>
</evidence>
<evidence type="ECO:0000256" key="5">
    <source>
        <dbReference type="ARBA" id="ARBA00023136"/>
    </source>
</evidence>
<sequence length="480" mass="52062">MDDQRQQFTVEEAISAIGFGKFHSFALIYAGLGWVSEAMEMMILSVVGPAIQIEWKVSPEEGSLLDTAVFVGMLIGAYFWGIVSDAYGRKMGCLGATMITAAAGLASAFSPNYMTLLVLRGILGFSVAGGHVFSTWFLEFVPAPHRGVWMIVVAAFWTLGTIFEAALAWIVMPRLGWRWLIGLSSLPSFLVILSTGFAPESLRYLCSKGRKVEAQHILEKIAQLNQTKLPIGTLELEPVVGDKEHAPPEETPLLVSSMSKTVDQESTLLLSFALFSPKLLKTTLLSWILGIGNCFGYYGIIFLISELPSAQISCSSTTRLLESSENTLYMDVLINSLAELPGLAFAAVTVDKIGRKLTMEASAVISLILLIPLVWNNNETLTTALLFGVRMFITASFDILSIYIKEIYPTSVRSTGVGIATSVGRVGGIICPYIAVGLVRSCHQTTAIIAFQIVFALLALSVPLLPLESKGKELSDVVQE</sequence>
<evidence type="ECO:0000313" key="9">
    <source>
        <dbReference type="EMBL" id="GAA0139435.1"/>
    </source>
</evidence>
<comment type="subcellular location">
    <subcellularLocation>
        <location evidence="1">Membrane</location>
        <topology evidence="1">Multi-pass membrane protein</topology>
    </subcellularLocation>
</comment>
<feature type="transmembrane region" description="Helical" evidence="7">
    <location>
        <begin position="63"/>
        <end position="81"/>
    </location>
</feature>
<feature type="transmembrane region" description="Helical" evidence="7">
    <location>
        <begin position="177"/>
        <end position="198"/>
    </location>
</feature>
<evidence type="ECO:0000313" key="10">
    <source>
        <dbReference type="Proteomes" id="UP001454036"/>
    </source>
</evidence>
<dbReference type="Gene3D" id="1.20.1250.20">
    <property type="entry name" value="MFS general substrate transporter like domains"/>
    <property type="match status" value="1"/>
</dbReference>
<gene>
    <name evidence="9" type="ORF">LIER_00975</name>
</gene>
<feature type="transmembrane region" description="Helical" evidence="7">
    <location>
        <begin position="117"/>
        <end position="141"/>
    </location>
</feature>
<dbReference type="PANTHER" id="PTHR23511">
    <property type="entry name" value="SYNAPTIC VESICLE GLYCOPROTEIN 2"/>
    <property type="match status" value="1"/>
</dbReference>
<proteinExistence type="inferred from homology"/>
<feature type="transmembrane region" description="Helical" evidence="7">
    <location>
        <begin position="148"/>
        <end position="171"/>
    </location>
</feature>
<dbReference type="PANTHER" id="PTHR23511:SF5">
    <property type="entry name" value="MAJOR FACILITATOR-TYPE TRANSPORTER HXNZ-RELATED"/>
    <property type="match status" value="1"/>
</dbReference>
<dbReference type="InterPro" id="IPR005829">
    <property type="entry name" value="Sugar_transporter_CS"/>
</dbReference>
<evidence type="ECO:0000256" key="4">
    <source>
        <dbReference type="ARBA" id="ARBA00022989"/>
    </source>
</evidence>
<dbReference type="PROSITE" id="PS00216">
    <property type="entry name" value="SUGAR_TRANSPORT_1"/>
    <property type="match status" value="1"/>
</dbReference>
<name>A0AAV3NJD3_LITER</name>
<evidence type="ECO:0000256" key="2">
    <source>
        <dbReference type="ARBA" id="ARBA00022448"/>
    </source>
</evidence>
<keyword evidence="3 7" id="KW-0812">Transmembrane</keyword>
<protein>
    <submittedName>
        <fullName evidence="9">Secondary carrier transporter</fullName>
    </submittedName>
</protein>
<evidence type="ECO:0000256" key="6">
    <source>
        <dbReference type="ARBA" id="ARBA00044504"/>
    </source>
</evidence>
<keyword evidence="4 7" id="KW-1133">Transmembrane helix</keyword>
<dbReference type="InterPro" id="IPR020846">
    <property type="entry name" value="MFS_dom"/>
</dbReference>
<evidence type="ECO:0000256" key="3">
    <source>
        <dbReference type="ARBA" id="ARBA00022692"/>
    </source>
</evidence>
<dbReference type="InterPro" id="IPR005828">
    <property type="entry name" value="MFS_sugar_transport-like"/>
</dbReference>
<feature type="transmembrane region" description="Helical" evidence="7">
    <location>
        <begin position="381"/>
        <end position="404"/>
    </location>
</feature>
<organism evidence="9 10">
    <name type="scientific">Lithospermum erythrorhizon</name>
    <name type="common">Purple gromwell</name>
    <name type="synonym">Lithospermum officinale var. erythrorhizon</name>
    <dbReference type="NCBI Taxonomy" id="34254"/>
    <lineage>
        <taxon>Eukaryota</taxon>
        <taxon>Viridiplantae</taxon>
        <taxon>Streptophyta</taxon>
        <taxon>Embryophyta</taxon>
        <taxon>Tracheophyta</taxon>
        <taxon>Spermatophyta</taxon>
        <taxon>Magnoliopsida</taxon>
        <taxon>eudicotyledons</taxon>
        <taxon>Gunneridae</taxon>
        <taxon>Pentapetalae</taxon>
        <taxon>asterids</taxon>
        <taxon>lamiids</taxon>
        <taxon>Boraginales</taxon>
        <taxon>Boraginaceae</taxon>
        <taxon>Boraginoideae</taxon>
        <taxon>Lithospermeae</taxon>
        <taxon>Lithospermum</taxon>
    </lineage>
</organism>
<keyword evidence="2" id="KW-0813">Transport</keyword>
<evidence type="ECO:0000259" key="8">
    <source>
        <dbReference type="PROSITE" id="PS50850"/>
    </source>
</evidence>
<evidence type="ECO:0000256" key="1">
    <source>
        <dbReference type="ARBA" id="ARBA00004141"/>
    </source>
</evidence>
<comment type="caution">
    <text evidence="9">The sequence shown here is derived from an EMBL/GenBank/DDBJ whole genome shotgun (WGS) entry which is preliminary data.</text>
</comment>
<feature type="transmembrane region" description="Helical" evidence="7">
    <location>
        <begin position="357"/>
        <end position="375"/>
    </location>
</feature>
<dbReference type="Proteomes" id="UP001454036">
    <property type="component" value="Unassembled WGS sequence"/>
</dbReference>
<reference evidence="9 10" key="1">
    <citation type="submission" date="2024-01" db="EMBL/GenBank/DDBJ databases">
        <title>The complete chloroplast genome sequence of Lithospermum erythrorhizon: insights into the phylogenetic relationship among Boraginaceae species and the maternal lineages of purple gromwells.</title>
        <authorList>
            <person name="Okada T."/>
            <person name="Watanabe K."/>
        </authorList>
    </citation>
    <scope>NUCLEOTIDE SEQUENCE [LARGE SCALE GENOMIC DNA]</scope>
</reference>
<dbReference type="Pfam" id="PF00083">
    <property type="entry name" value="Sugar_tr"/>
    <property type="match status" value="1"/>
</dbReference>
<comment type="similarity">
    <text evidence="6">Belongs to the major facilitator superfamily. Phosphate:H(+) symporter (TC 2.A.1.9) family.</text>
</comment>
<feature type="domain" description="Major facilitator superfamily (MFS) profile" evidence="8">
    <location>
        <begin position="26"/>
        <end position="470"/>
    </location>
</feature>
<feature type="transmembrane region" description="Helical" evidence="7">
    <location>
        <begin position="284"/>
        <end position="304"/>
    </location>
</feature>